<dbReference type="Gene3D" id="1.20.1440.60">
    <property type="entry name" value="23S rRNA-intervening sequence"/>
    <property type="match status" value="1"/>
</dbReference>
<organism evidence="1 2">
    <name type="scientific">Mucilaginibacter straminoryzae</name>
    <dbReference type="NCBI Taxonomy" id="2932774"/>
    <lineage>
        <taxon>Bacteria</taxon>
        <taxon>Pseudomonadati</taxon>
        <taxon>Bacteroidota</taxon>
        <taxon>Sphingobacteriia</taxon>
        <taxon>Sphingobacteriales</taxon>
        <taxon>Sphingobacteriaceae</taxon>
        <taxon>Mucilaginibacter</taxon>
    </lineage>
</organism>
<dbReference type="EMBL" id="JALJEJ010000002">
    <property type="protein sequence ID" value="MCJ8209290.1"/>
    <property type="molecule type" value="Genomic_DNA"/>
</dbReference>
<accession>A0A9X1X3A9</accession>
<dbReference type="Pfam" id="PF05635">
    <property type="entry name" value="23S_rRNA_IVP"/>
    <property type="match status" value="1"/>
</dbReference>
<dbReference type="InterPro" id="IPR012657">
    <property type="entry name" value="23S_rRNA-intervening_sequence"/>
</dbReference>
<dbReference type="PANTHER" id="PTHR38471">
    <property type="entry name" value="FOUR HELIX BUNDLE PROTEIN"/>
    <property type="match status" value="1"/>
</dbReference>
<dbReference type="PIRSF" id="PIRSF035652">
    <property type="entry name" value="CHP02436"/>
    <property type="match status" value="1"/>
</dbReference>
<gene>
    <name evidence="1" type="ORF">MUY27_06190</name>
</gene>
<evidence type="ECO:0000313" key="2">
    <source>
        <dbReference type="Proteomes" id="UP001139450"/>
    </source>
</evidence>
<dbReference type="RefSeq" id="WP_245129120.1">
    <property type="nucleotide sequence ID" value="NZ_JALJEJ010000002.1"/>
</dbReference>
<dbReference type="PANTHER" id="PTHR38471:SF2">
    <property type="entry name" value="FOUR HELIX BUNDLE PROTEIN"/>
    <property type="match status" value="1"/>
</dbReference>
<name>A0A9X1X3A9_9SPHI</name>
<comment type="caution">
    <text evidence="1">The sequence shown here is derived from an EMBL/GenBank/DDBJ whole genome shotgun (WGS) entry which is preliminary data.</text>
</comment>
<dbReference type="InterPro" id="IPR036583">
    <property type="entry name" value="23S_rRNA_IVS_sf"/>
</dbReference>
<evidence type="ECO:0000313" key="1">
    <source>
        <dbReference type="EMBL" id="MCJ8209290.1"/>
    </source>
</evidence>
<proteinExistence type="predicted"/>
<reference evidence="1" key="1">
    <citation type="submission" date="2022-04" db="EMBL/GenBank/DDBJ databases">
        <title>Mucilaginibacter sp. RS28 isolated from freshwater.</title>
        <authorList>
            <person name="Ko S.-R."/>
        </authorList>
    </citation>
    <scope>NUCLEOTIDE SEQUENCE</scope>
    <source>
        <strain evidence="1">RS28</strain>
    </source>
</reference>
<dbReference type="SUPFAM" id="SSF158446">
    <property type="entry name" value="IVS-encoded protein-like"/>
    <property type="match status" value="1"/>
</dbReference>
<dbReference type="Proteomes" id="UP001139450">
    <property type="component" value="Unassembled WGS sequence"/>
</dbReference>
<keyword evidence="2" id="KW-1185">Reference proteome</keyword>
<sequence>MMNNEVKEAKAKYDLEERLIDFAVSISLLSEKLPETRFGAYVSGQILRSGCSPALNYGEAQSAESRNDFIHKMKIILKELRETMVSLKLIERRNIYDLDKTSKAKDECNQLIAIFVRSIETAKRNNLK</sequence>
<dbReference type="NCBIfam" id="TIGR02436">
    <property type="entry name" value="four helix bundle protein"/>
    <property type="match status" value="1"/>
</dbReference>
<protein>
    <submittedName>
        <fullName evidence="1">Four helix bundle protein</fullName>
    </submittedName>
</protein>
<dbReference type="AlphaFoldDB" id="A0A9X1X3A9"/>